<dbReference type="Gene3D" id="3.40.47.10">
    <property type="match status" value="3"/>
</dbReference>
<dbReference type="CDD" id="cd02440">
    <property type="entry name" value="AdoMet_MTases"/>
    <property type="match status" value="1"/>
</dbReference>
<dbReference type="Gene3D" id="3.40.50.150">
    <property type="entry name" value="Vaccinia Virus protein VP39"/>
    <property type="match status" value="1"/>
</dbReference>
<dbReference type="Gene3D" id="3.40.366.10">
    <property type="entry name" value="Malonyl-Coenzyme A Acyl Carrier Protein, domain 2"/>
    <property type="match status" value="1"/>
</dbReference>
<dbReference type="GO" id="GO:0004315">
    <property type="term" value="F:3-oxoacyl-[acyl-carrier-protein] synthase activity"/>
    <property type="evidence" value="ECO:0007669"/>
    <property type="project" value="InterPro"/>
</dbReference>
<dbReference type="InterPro" id="IPR013217">
    <property type="entry name" value="Methyltransf_12"/>
</dbReference>
<dbReference type="SUPFAM" id="SSF52151">
    <property type="entry name" value="FabD/lysophospholipase-like"/>
    <property type="match status" value="1"/>
</dbReference>
<feature type="domain" description="Ketosynthase family 3 (KS3)" evidence="9">
    <location>
        <begin position="1"/>
        <end position="424"/>
    </location>
</feature>
<dbReference type="InterPro" id="IPR009081">
    <property type="entry name" value="PP-bd_ACP"/>
</dbReference>
<evidence type="ECO:0000256" key="6">
    <source>
        <dbReference type="ARBA" id="ARBA00023315"/>
    </source>
</evidence>
<organism evidence="10 11">
    <name type="scientific">Rhypophila decipiens</name>
    <dbReference type="NCBI Taxonomy" id="261697"/>
    <lineage>
        <taxon>Eukaryota</taxon>
        <taxon>Fungi</taxon>
        <taxon>Dikarya</taxon>
        <taxon>Ascomycota</taxon>
        <taxon>Pezizomycotina</taxon>
        <taxon>Sordariomycetes</taxon>
        <taxon>Sordariomycetidae</taxon>
        <taxon>Sordariales</taxon>
        <taxon>Naviculisporaceae</taxon>
        <taxon>Rhypophila</taxon>
    </lineage>
</organism>
<dbReference type="SUPFAM" id="SSF53901">
    <property type="entry name" value="Thiolase-like"/>
    <property type="match status" value="1"/>
</dbReference>
<evidence type="ECO:0000259" key="8">
    <source>
        <dbReference type="PROSITE" id="PS50075"/>
    </source>
</evidence>
<sequence length="1741" mass="188247">MACRFPGDLGSPSKLWDQYAQSHDEFRDPSPPTPSDGSGNDSGCFPDGVQELGPGVKSSRSSNMTIEDETLFYGIFLGVSSDVLNELDPETRMLLKTVYEATEDAGIPIESLTGGDTSVFSGFHAKNPSCPHDLGIRDSVGTVKSGMSFSSSISHLFDLRGPSMSIDTGCTSSLVCMHQACETIHAGHSQISIVGEVSTAIGDGPDSYFVGALVLKSLDAAVKNGDRVHCVMKATNVSHNGRGPTESPSTTESDGPVPGLAAIIKAALSIKSVRMGADDRGRLLPISINNPGCGGTNAEAILEEAPSLPTQLNAPTEADDTLSRVFVLSAEDGNTTRTMAKNLASHLRHTIQEGKSVSLSDLAYTLSERRSRLSCAAAVRAGSLDDLVTSLDRPEQLKIHTDLKKPRRLGFVFNGQGAQWHAMGRELLTTYPVFTSAIREADAVLRGFGADWSLEEELMRDADSTRLSEINISQPSTVALQLALVNLLRSWNIHPAAVVSHSTGEFAAAYAAGALSFSQALGVVYHLGDLARKYFGGAHAGVGGMAAAAIGAEEVEKYLANTSAGGRVVVACINSPKSITLSGDSDDLDGVLKRLDDDGIFARKLKVPLAYHSHHMLSFEAEFIKRLRQLWPSEADGQYSSSQDVVYVSPVMGAVVDTPLQVLTPEYYVRNITSPVLFSDAFKAFSHHVDDVVEIGPHSTLSGPIWEILQDGGEEQEIGYMTCLKRPVDAVQTTQDLVCDLLALGYSPSLREVNESDSKSQRLRFVPDLPTYPWNGYMSKEPSTQTEDSIPYGEGFEEVVSRSQLVWELDILHNIPDHFKDSMRIHLNQDELDREKTLTRASYYLISDAVPQLQQQSNGSLSEDGCEMMQWMMDVLDQGKRGDLGPGSTLWSRATPGMRQLLYDELEQGKHGVSGQLITRVGSELADLVRGQITTGDLARDNGELVNKYYTEKPTLKLRAYKHLFRATELFALKNPGAKVLEIGGASAGGATRAVLEAFASRSTRGGTLLGQYVFTDKDPSCLEAARQNLASWDLVDDELVAFQTLDMDQDPLEQSFAAGTFDLTVTSMALTTSSHDLRKTFLHARKLLKPGGKFFMVERVKKKLTDELVSRTLSDGVPFLSIEECNKVLKETGFTGVDFELPDCEQSQYQGSGFIMATAANTASVLPNMVSVLYTTPVPETWHEQLDRAMQVNLPGISRVEAQSWDTFELPAEGQAQEKTYILTGDMVGSGSFVKWTDEASFDKLQRLLLTSANLLWLSQGGVVDAKDPEFAVTSQFLQCFRQRDHVKRVVQLDFEKTVDGGAWTKDKIGHITNVITTAMDENLPPHEVDWEYAVKDGMLHVPRIVPILDGEADSPDAEDTGAESPNAEMLLADTDSTVLIAVNGGLTANEISREVAASMAALGARNLIILGKDIEGHSNAESLLNKSEAGNNCNVEVLDCDLSSESDLVALLKDLEASNMPPIRGVAVVEDSMTFDVISEEEATRPSLGQWTQAVETRASCLKTLDAYLPPGVSFFLVLSLSGGSLDNPSGLVRSAVGGTFQSHVVTGRPVSTIHLDLGGVNEGGERTNVLTTVLKDAIRRPPTSPRDGQIIVGLPQWDKIPPEAPMRRDRRFGTLRLGVPRNRRAAVLASEARQATSPADLLVQALEAGEGNEVTVASALQAQLAVLLRIQSVEEIDPSKPLATYGVDSIVAIEVRTWLAYSTDGKAKLSVLEILNAGSLYDVAKMIKARAGKGQSSL</sequence>
<dbReference type="InterPro" id="IPR014030">
    <property type="entry name" value="Ketoacyl_synth_N"/>
</dbReference>
<dbReference type="SUPFAM" id="SSF47336">
    <property type="entry name" value="ACP-like"/>
    <property type="match status" value="1"/>
</dbReference>
<dbReference type="PANTHER" id="PTHR43775:SF29">
    <property type="entry name" value="ASPERFURANONE POLYKETIDE SYNTHASE AFOG-RELATED"/>
    <property type="match status" value="1"/>
</dbReference>
<feature type="region of interest" description="Disordered" evidence="7">
    <location>
        <begin position="237"/>
        <end position="256"/>
    </location>
</feature>
<proteinExistence type="predicted"/>
<evidence type="ECO:0000313" key="10">
    <source>
        <dbReference type="EMBL" id="KAK4215356.1"/>
    </source>
</evidence>
<reference evidence="10" key="1">
    <citation type="journal article" date="2023" name="Mol. Phylogenet. Evol.">
        <title>Genome-scale phylogeny and comparative genomics of the fungal order Sordariales.</title>
        <authorList>
            <person name="Hensen N."/>
            <person name="Bonometti L."/>
            <person name="Westerberg I."/>
            <person name="Brannstrom I.O."/>
            <person name="Guillou S."/>
            <person name="Cros-Aarteil S."/>
            <person name="Calhoun S."/>
            <person name="Haridas S."/>
            <person name="Kuo A."/>
            <person name="Mondo S."/>
            <person name="Pangilinan J."/>
            <person name="Riley R."/>
            <person name="LaButti K."/>
            <person name="Andreopoulos B."/>
            <person name="Lipzen A."/>
            <person name="Chen C."/>
            <person name="Yan M."/>
            <person name="Daum C."/>
            <person name="Ng V."/>
            <person name="Clum A."/>
            <person name="Steindorff A."/>
            <person name="Ohm R.A."/>
            <person name="Martin F."/>
            <person name="Silar P."/>
            <person name="Natvig D.O."/>
            <person name="Lalanne C."/>
            <person name="Gautier V."/>
            <person name="Ament-Velasquez S.L."/>
            <person name="Kruys A."/>
            <person name="Hutchinson M.I."/>
            <person name="Powell A.J."/>
            <person name="Barry K."/>
            <person name="Miller A.N."/>
            <person name="Grigoriev I.V."/>
            <person name="Debuchy R."/>
            <person name="Gladieux P."/>
            <person name="Hiltunen Thoren M."/>
            <person name="Johannesson H."/>
        </authorList>
    </citation>
    <scope>NUCLEOTIDE SEQUENCE</scope>
    <source>
        <strain evidence="10">PSN293</strain>
    </source>
</reference>
<evidence type="ECO:0000259" key="9">
    <source>
        <dbReference type="PROSITE" id="PS52004"/>
    </source>
</evidence>
<dbReference type="SMART" id="SM00825">
    <property type="entry name" value="PKS_KS"/>
    <property type="match status" value="1"/>
</dbReference>
<dbReference type="Pfam" id="PF00109">
    <property type="entry name" value="ketoacyl-synt"/>
    <property type="match status" value="1"/>
</dbReference>
<evidence type="ECO:0000256" key="3">
    <source>
        <dbReference type="ARBA" id="ARBA00022679"/>
    </source>
</evidence>
<dbReference type="InterPro" id="IPR013968">
    <property type="entry name" value="PKS_KR"/>
</dbReference>
<keyword evidence="6" id="KW-0012">Acyltransferase</keyword>
<dbReference type="InterPro" id="IPR016036">
    <property type="entry name" value="Malonyl_transacylase_ACP-bd"/>
</dbReference>
<keyword evidence="5" id="KW-0511">Multifunctional enzyme</keyword>
<dbReference type="SMART" id="SM00827">
    <property type="entry name" value="PKS_AT"/>
    <property type="match status" value="1"/>
</dbReference>
<dbReference type="InterPro" id="IPR036736">
    <property type="entry name" value="ACP-like_sf"/>
</dbReference>
<dbReference type="Gene3D" id="1.10.1240.100">
    <property type="match status" value="1"/>
</dbReference>
<evidence type="ECO:0000256" key="5">
    <source>
        <dbReference type="ARBA" id="ARBA00023268"/>
    </source>
</evidence>
<name>A0AAN6YC90_9PEZI</name>
<evidence type="ECO:0000256" key="7">
    <source>
        <dbReference type="SAM" id="MobiDB-lite"/>
    </source>
</evidence>
<dbReference type="InterPro" id="IPR001227">
    <property type="entry name" value="Ac_transferase_dom_sf"/>
</dbReference>
<dbReference type="EMBL" id="MU858081">
    <property type="protein sequence ID" value="KAK4215356.1"/>
    <property type="molecule type" value="Genomic_DNA"/>
</dbReference>
<dbReference type="GO" id="GO:0031177">
    <property type="term" value="F:phosphopantetheine binding"/>
    <property type="evidence" value="ECO:0007669"/>
    <property type="project" value="InterPro"/>
</dbReference>
<keyword evidence="4" id="KW-0560">Oxidoreductase</keyword>
<dbReference type="InterPro" id="IPR016039">
    <property type="entry name" value="Thiolase-like"/>
</dbReference>
<dbReference type="SUPFAM" id="SSF53335">
    <property type="entry name" value="S-adenosyl-L-methionine-dependent methyltransferases"/>
    <property type="match status" value="1"/>
</dbReference>
<dbReference type="Proteomes" id="UP001301769">
    <property type="component" value="Unassembled WGS sequence"/>
</dbReference>
<dbReference type="InterPro" id="IPR018201">
    <property type="entry name" value="Ketoacyl_synth_AS"/>
</dbReference>
<dbReference type="InterPro" id="IPR014043">
    <property type="entry name" value="Acyl_transferase_dom"/>
</dbReference>
<dbReference type="Pfam" id="PF00698">
    <property type="entry name" value="Acyl_transf_1"/>
    <property type="match status" value="1"/>
</dbReference>
<evidence type="ECO:0000256" key="4">
    <source>
        <dbReference type="ARBA" id="ARBA00023002"/>
    </source>
</evidence>
<accession>A0AAN6YC90</accession>
<keyword evidence="11" id="KW-1185">Reference proteome</keyword>
<feature type="domain" description="Carrier" evidence="8">
    <location>
        <begin position="1657"/>
        <end position="1734"/>
    </location>
</feature>
<dbReference type="Pfam" id="PF08659">
    <property type="entry name" value="KR"/>
    <property type="match status" value="1"/>
</dbReference>
<evidence type="ECO:0000256" key="2">
    <source>
        <dbReference type="ARBA" id="ARBA00022553"/>
    </source>
</evidence>
<keyword evidence="2" id="KW-0597">Phosphoprotein</keyword>
<evidence type="ECO:0000256" key="1">
    <source>
        <dbReference type="ARBA" id="ARBA00022450"/>
    </source>
</evidence>
<dbReference type="GO" id="GO:0044550">
    <property type="term" value="P:secondary metabolite biosynthetic process"/>
    <property type="evidence" value="ECO:0007669"/>
    <property type="project" value="TreeGrafter"/>
</dbReference>
<dbReference type="GO" id="GO:0006633">
    <property type="term" value="P:fatty acid biosynthetic process"/>
    <property type="evidence" value="ECO:0007669"/>
    <property type="project" value="InterPro"/>
</dbReference>
<dbReference type="Pfam" id="PF22621">
    <property type="entry name" value="CurL-like_PKS_C"/>
    <property type="match status" value="1"/>
</dbReference>
<dbReference type="Gene3D" id="1.10.1200.10">
    <property type="entry name" value="ACP-like"/>
    <property type="match status" value="1"/>
</dbReference>
<dbReference type="SMART" id="SM00823">
    <property type="entry name" value="PKS_PP"/>
    <property type="match status" value="1"/>
</dbReference>
<dbReference type="InterPro" id="IPR020806">
    <property type="entry name" value="PKS_PP-bd"/>
</dbReference>
<dbReference type="PROSITE" id="PS50075">
    <property type="entry name" value="CARRIER"/>
    <property type="match status" value="1"/>
</dbReference>
<dbReference type="PROSITE" id="PS52004">
    <property type="entry name" value="KS3_2"/>
    <property type="match status" value="1"/>
</dbReference>
<dbReference type="InterPro" id="IPR050091">
    <property type="entry name" value="PKS_NRPS_Biosynth_Enz"/>
</dbReference>
<dbReference type="SUPFAM" id="SSF55048">
    <property type="entry name" value="Probable ACP-binding domain of malonyl-CoA ACP transacylase"/>
    <property type="match status" value="1"/>
</dbReference>
<dbReference type="PROSITE" id="PS00012">
    <property type="entry name" value="PHOSPHOPANTETHEINE"/>
    <property type="match status" value="1"/>
</dbReference>
<comment type="caution">
    <text evidence="10">The sequence shown here is derived from an EMBL/GenBank/DDBJ whole genome shotgun (WGS) entry which is preliminary data.</text>
</comment>
<protein>
    <submittedName>
        <fullName evidence="10">Uncharacterized protein</fullName>
    </submittedName>
</protein>
<gene>
    <name evidence="10" type="ORF">QBC37DRAFT_459218</name>
</gene>
<feature type="region of interest" description="Disordered" evidence="7">
    <location>
        <begin position="1"/>
        <end position="61"/>
    </location>
</feature>
<dbReference type="InterPro" id="IPR020841">
    <property type="entry name" value="PKS_Beta-ketoAc_synthase_dom"/>
</dbReference>
<dbReference type="Pfam" id="PF08242">
    <property type="entry name" value="Methyltransf_12"/>
    <property type="match status" value="1"/>
</dbReference>
<dbReference type="PANTHER" id="PTHR43775">
    <property type="entry name" value="FATTY ACID SYNTHASE"/>
    <property type="match status" value="1"/>
</dbReference>
<dbReference type="InterPro" id="IPR006162">
    <property type="entry name" value="Ppantetheine_attach_site"/>
</dbReference>
<keyword evidence="1" id="KW-0596">Phosphopantetheine</keyword>
<reference evidence="10" key="2">
    <citation type="submission" date="2023-05" db="EMBL/GenBank/DDBJ databases">
        <authorList>
            <consortium name="Lawrence Berkeley National Laboratory"/>
            <person name="Steindorff A."/>
            <person name="Hensen N."/>
            <person name="Bonometti L."/>
            <person name="Westerberg I."/>
            <person name="Brannstrom I.O."/>
            <person name="Guillou S."/>
            <person name="Cros-Aarteil S."/>
            <person name="Calhoun S."/>
            <person name="Haridas S."/>
            <person name="Kuo A."/>
            <person name="Mondo S."/>
            <person name="Pangilinan J."/>
            <person name="Riley R."/>
            <person name="Labutti K."/>
            <person name="Andreopoulos B."/>
            <person name="Lipzen A."/>
            <person name="Chen C."/>
            <person name="Yanf M."/>
            <person name="Daum C."/>
            <person name="Ng V."/>
            <person name="Clum A."/>
            <person name="Ohm R."/>
            <person name="Martin F."/>
            <person name="Silar P."/>
            <person name="Natvig D."/>
            <person name="Lalanne C."/>
            <person name="Gautier V."/>
            <person name="Ament-Velasquez S.L."/>
            <person name="Kruys A."/>
            <person name="Hutchinson M.I."/>
            <person name="Powell A.J."/>
            <person name="Barry K."/>
            <person name="Miller A.N."/>
            <person name="Grigoriev I.V."/>
            <person name="Debuchy R."/>
            <person name="Gladieux P."/>
            <person name="Thoren M.H."/>
            <person name="Johannesson H."/>
        </authorList>
    </citation>
    <scope>NUCLEOTIDE SEQUENCE</scope>
    <source>
        <strain evidence="10">PSN293</strain>
    </source>
</reference>
<dbReference type="GO" id="GO:0004312">
    <property type="term" value="F:fatty acid synthase activity"/>
    <property type="evidence" value="ECO:0007669"/>
    <property type="project" value="TreeGrafter"/>
</dbReference>
<dbReference type="PROSITE" id="PS00606">
    <property type="entry name" value="KS3_1"/>
    <property type="match status" value="1"/>
</dbReference>
<dbReference type="Gene3D" id="3.40.50.720">
    <property type="entry name" value="NAD(P)-binding Rossmann-like Domain"/>
    <property type="match status" value="1"/>
</dbReference>
<keyword evidence="3" id="KW-0808">Transferase</keyword>
<dbReference type="InterPro" id="IPR029063">
    <property type="entry name" value="SAM-dependent_MTases_sf"/>
</dbReference>
<dbReference type="InterPro" id="IPR016035">
    <property type="entry name" value="Acyl_Trfase/lysoPLipase"/>
</dbReference>
<evidence type="ECO:0000313" key="11">
    <source>
        <dbReference type="Proteomes" id="UP001301769"/>
    </source>
</evidence>